<name>A0ABY1NZK2_9FLAO</name>
<gene>
    <name evidence="2" type="ORF">SAMN06264346_106141</name>
</gene>
<protein>
    <recommendedName>
        <fullName evidence="1">KAP NTPase domain-containing protein</fullName>
    </recommendedName>
</protein>
<feature type="domain" description="KAP NTPase" evidence="1">
    <location>
        <begin position="11"/>
        <end position="82"/>
    </location>
</feature>
<sequence>MNNLFYNALWVNDFVEHSKCKIILISDEDKIIERDKEEKNLTPYASFKEKIIGQVFEIKPNTEEAVQYFINLLKPETQAVLNANKALIFSVFNASNAKNLRVLQRALFNYERLLNLLDQDLKKDAENYELLTRSLLGYYLIFHIEYNTGNLNIVDFQQLFIGDEKKYDYQSYEEAIKSYSLLHSTKLFTAEKLLGFISHGNYEELIVELNNCSIFRPAEEKDWEKLWYWKFLEDRVYTEILAKVEKEFFEEGNLHFTEVLHISGILLNLIDNELYNRSTKANIISRAKVLFAACEELKDVTDVHLLLRGSWRKSYASEHTSEFQEILKSLKDHIKQNQSKSATDFVKATLLGLGDDNVDQLYDKFQKYDWSTGNLLERTSILKTISAEEFSEVIFKLNNESIFNLNGYFNYRYFPEKTFANAKIEDYHRSEFEFISSLRTILIEKHSKLVGEPIKAITIKNFIDDLEKISLRLNK</sequence>
<evidence type="ECO:0000313" key="3">
    <source>
        <dbReference type="Proteomes" id="UP001157960"/>
    </source>
</evidence>
<proteinExistence type="predicted"/>
<reference evidence="2 3" key="1">
    <citation type="submission" date="2017-05" db="EMBL/GenBank/DDBJ databases">
        <authorList>
            <person name="Varghese N."/>
            <person name="Submissions S."/>
        </authorList>
    </citation>
    <scope>NUCLEOTIDE SEQUENCE [LARGE SCALE GENOMIC DNA]</scope>
    <source>
        <strain evidence="2 3">DSM 28214</strain>
    </source>
</reference>
<dbReference type="Pfam" id="PF07693">
    <property type="entry name" value="KAP_NTPase"/>
    <property type="match status" value="1"/>
</dbReference>
<comment type="caution">
    <text evidence="2">The sequence shown here is derived from an EMBL/GenBank/DDBJ whole genome shotgun (WGS) entry which is preliminary data.</text>
</comment>
<organism evidence="2 3">
    <name type="scientific">Chryseobacterium profundimaris</name>
    <dbReference type="NCBI Taxonomy" id="1387275"/>
    <lineage>
        <taxon>Bacteria</taxon>
        <taxon>Pseudomonadati</taxon>
        <taxon>Bacteroidota</taxon>
        <taxon>Flavobacteriia</taxon>
        <taxon>Flavobacteriales</taxon>
        <taxon>Weeksellaceae</taxon>
        <taxon>Chryseobacterium group</taxon>
        <taxon>Chryseobacterium</taxon>
    </lineage>
</organism>
<dbReference type="RefSeq" id="WP_283422237.1">
    <property type="nucleotide sequence ID" value="NZ_FXTZ01000006.1"/>
</dbReference>
<dbReference type="EMBL" id="FXTZ01000006">
    <property type="protein sequence ID" value="SMP22152.1"/>
    <property type="molecule type" value="Genomic_DNA"/>
</dbReference>
<evidence type="ECO:0000313" key="2">
    <source>
        <dbReference type="EMBL" id="SMP22152.1"/>
    </source>
</evidence>
<accession>A0ABY1NZK2</accession>
<keyword evidence="3" id="KW-1185">Reference proteome</keyword>
<evidence type="ECO:0000259" key="1">
    <source>
        <dbReference type="Pfam" id="PF07693"/>
    </source>
</evidence>
<dbReference type="InterPro" id="IPR011646">
    <property type="entry name" value="KAP_P-loop"/>
</dbReference>
<dbReference type="Proteomes" id="UP001157960">
    <property type="component" value="Unassembled WGS sequence"/>
</dbReference>